<gene>
    <name evidence="2" type="ORF">EOE65_02335</name>
</gene>
<keyword evidence="3" id="KW-1185">Reference proteome</keyword>
<comment type="caution">
    <text evidence="2">The sequence shown here is derived from an EMBL/GenBank/DDBJ whole genome shotgun (WGS) entry which is preliminary data.</text>
</comment>
<dbReference type="AlphaFoldDB" id="A0A437QDK1"/>
<accession>A0A437QDK1</accession>
<protein>
    <submittedName>
        <fullName evidence="2">Uncharacterized protein</fullName>
    </submittedName>
</protein>
<feature type="transmembrane region" description="Helical" evidence="1">
    <location>
        <begin position="7"/>
        <end position="25"/>
    </location>
</feature>
<organism evidence="2 3">
    <name type="scientific">Neptunomonas marina</name>
    <dbReference type="NCBI Taxonomy" id="1815562"/>
    <lineage>
        <taxon>Bacteria</taxon>
        <taxon>Pseudomonadati</taxon>
        <taxon>Pseudomonadota</taxon>
        <taxon>Gammaproteobacteria</taxon>
        <taxon>Oceanospirillales</taxon>
        <taxon>Oceanospirillaceae</taxon>
        <taxon>Neptunomonas</taxon>
    </lineage>
</organism>
<name>A0A437QDK1_9GAMM</name>
<dbReference type="RefSeq" id="WP_127692678.1">
    <property type="nucleotide sequence ID" value="NZ_SACQ01000001.1"/>
</dbReference>
<feature type="transmembrane region" description="Helical" evidence="1">
    <location>
        <begin position="45"/>
        <end position="66"/>
    </location>
</feature>
<evidence type="ECO:0000313" key="2">
    <source>
        <dbReference type="EMBL" id="RVU32509.1"/>
    </source>
</evidence>
<keyword evidence="1" id="KW-1133">Transmembrane helix</keyword>
<evidence type="ECO:0000256" key="1">
    <source>
        <dbReference type="SAM" id="Phobius"/>
    </source>
</evidence>
<reference evidence="2 3" key="1">
    <citation type="submission" date="2019-01" db="EMBL/GenBank/DDBJ databases">
        <authorList>
            <person name="Chen W.-M."/>
        </authorList>
    </citation>
    <scope>NUCLEOTIDE SEQUENCE [LARGE SCALE GENOMIC DNA]</scope>
    <source>
        <strain evidence="2 3">HPM-16</strain>
    </source>
</reference>
<evidence type="ECO:0000313" key="3">
    <source>
        <dbReference type="Proteomes" id="UP000282818"/>
    </source>
</evidence>
<proteinExistence type="predicted"/>
<sequence>MKHQKLLHHVATGAGFAFLIGWFYVGKLLGFLDWCITLAPAEYEGAALMVGICALMAPGFFIWNAYTRLIERKLDIKGQYYEDAYYNSDEKK</sequence>
<dbReference type="Proteomes" id="UP000282818">
    <property type="component" value="Unassembled WGS sequence"/>
</dbReference>
<dbReference type="EMBL" id="SACQ01000001">
    <property type="protein sequence ID" value="RVU32509.1"/>
    <property type="molecule type" value="Genomic_DNA"/>
</dbReference>
<keyword evidence="1" id="KW-0472">Membrane</keyword>
<keyword evidence="1" id="KW-0812">Transmembrane</keyword>